<accession>A0A086SXF2</accession>
<sequence length="200" mass="22075">MSSQGDSQPSQDSVLTAIVEDRREVIYFAYGSNLSTEQMRHRCPYSLPIGLGHLEGWGWIINARGYANIVRLSDLPSQDTGREQPAPVVSAEGGVYGLLYLVPPSDEEKLDGYEGVPWAYGKEHLSVRRVRDDRGRRLEGEEAGMVTALVYVDSQRVEGAVPVEEYVGRMEKGIGEAVGDWGLDGGYAEGLRRWLGESKV</sequence>
<keyword evidence="7" id="KW-1185">Reference proteome</keyword>
<dbReference type="InterPro" id="IPR013024">
    <property type="entry name" value="GGCT-like"/>
</dbReference>
<feature type="active site" description="Proton acceptor" evidence="3">
    <location>
        <position position="114"/>
    </location>
</feature>
<dbReference type="STRING" id="857340.A0A086SXF2"/>
<protein>
    <recommendedName>
        <fullName evidence="1">gamma-glutamylcyclotransferase</fullName>
        <ecNumber evidence="1">4.3.2.9</ecNumber>
    </recommendedName>
</protein>
<dbReference type="InterPro" id="IPR017939">
    <property type="entry name" value="G-Glutamylcylcotransferase"/>
</dbReference>
<evidence type="ECO:0000313" key="6">
    <source>
        <dbReference type="EMBL" id="KFH41784.1"/>
    </source>
</evidence>
<evidence type="ECO:0000256" key="3">
    <source>
        <dbReference type="PIRSR" id="PIRSR617939-1"/>
    </source>
</evidence>
<dbReference type="PANTHER" id="PTHR12935:SF0">
    <property type="entry name" value="GAMMA-GLUTAMYLCYCLOTRANSFERASE"/>
    <property type="match status" value="1"/>
</dbReference>
<dbReference type="OrthoDB" id="2924818at2759"/>
<keyword evidence="2" id="KW-0456">Lyase</keyword>
<feature type="binding site" evidence="4">
    <location>
        <begin position="27"/>
        <end position="32"/>
    </location>
    <ligand>
        <name>substrate</name>
    </ligand>
</feature>
<evidence type="ECO:0000259" key="5">
    <source>
        <dbReference type="Pfam" id="PF06094"/>
    </source>
</evidence>
<organism evidence="6 7">
    <name type="scientific">Hapsidospora chrysogenum (strain ATCC 11550 / CBS 779.69 / DSM 880 / IAM 14645 / JCM 23072 / IMI 49137)</name>
    <name type="common">Acremonium chrysogenum</name>
    <dbReference type="NCBI Taxonomy" id="857340"/>
    <lineage>
        <taxon>Eukaryota</taxon>
        <taxon>Fungi</taxon>
        <taxon>Dikarya</taxon>
        <taxon>Ascomycota</taxon>
        <taxon>Pezizomycotina</taxon>
        <taxon>Sordariomycetes</taxon>
        <taxon>Hypocreomycetidae</taxon>
        <taxon>Hypocreales</taxon>
        <taxon>Bionectriaceae</taxon>
        <taxon>Hapsidospora</taxon>
    </lineage>
</organism>
<dbReference type="InterPro" id="IPR036568">
    <property type="entry name" value="GGCT-like_sf"/>
</dbReference>
<evidence type="ECO:0000256" key="2">
    <source>
        <dbReference type="ARBA" id="ARBA00023239"/>
    </source>
</evidence>
<gene>
    <name evidence="6" type="ORF">ACRE_074800</name>
</gene>
<dbReference type="Proteomes" id="UP000029964">
    <property type="component" value="Unassembled WGS sequence"/>
</dbReference>
<evidence type="ECO:0000256" key="4">
    <source>
        <dbReference type="PIRSR" id="PIRSR617939-2"/>
    </source>
</evidence>
<dbReference type="GO" id="GO:0003839">
    <property type="term" value="F:gamma-glutamylcyclotransferase activity"/>
    <property type="evidence" value="ECO:0007669"/>
    <property type="project" value="UniProtKB-EC"/>
</dbReference>
<dbReference type="SUPFAM" id="SSF110857">
    <property type="entry name" value="Gamma-glutamyl cyclotransferase-like"/>
    <property type="match status" value="1"/>
</dbReference>
<dbReference type="PANTHER" id="PTHR12935">
    <property type="entry name" value="GAMMA-GLUTAMYLCYCLOTRANSFERASE"/>
    <property type="match status" value="1"/>
</dbReference>
<feature type="domain" description="Gamma-glutamylcyclotransferase AIG2-like" evidence="5">
    <location>
        <begin position="27"/>
        <end position="153"/>
    </location>
</feature>
<evidence type="ECO:0000313" key="7">
    <source>
        <dbReference type="Proteomes" id="UP000029964"/>
    </source>
</evidence>
<feature type="binding site" evidence="4">
    <location>
        <position position="166"/>
    </location>
    <ligand>
        <name>substrate</name>
    </ligand>
</feature>
<name>A0A086SXF2_HAPC1</name>
<dbReference type="AlphaFoldDB" id="A0A086SXF2"/>
<dbReference type="EC" id="4.3.2.9" evidence="1"/>
<dbReference type="EMBL" id="JPKY01000114">
    <property type="protein sequence ID" value="KFH41784.1"/>
    <property type="molecule type" value="Genomic_DNA"/>
</dbReference>
<dbReference type="Gene3D" id="3.10.490.10">
    <property type="entry name" value="Gamma-glutamyl cyclotransferase-like"/>
    <property type="match status" value="1"/>
</dbReference>
<dbReference type="HOGENOM" id="CLU_048475_1_2_1"/>
<reference evidence="7" key="1">
    <citation type="journal article" date="2014" name="Genome Announc.">
        <title>Genome sequence and annotation of Acremonium chrysogenum, producer of the beta-lactam antibiotic cephalosporin C.</title>
        <authorList>
            <person name="Terfehr D."/>
            <person name="Dahlmann T.A."/>
            <person name="Specht T."/>
            <person name="Zadra I."/>
            <person name="Kuernsteiner H."/>
            <person name="Kueck U."/>
        </authorList>
    </citation>
    <scope>NUCLEOTIDE SEQUENCE [LARGE SCALE GENOMIC DNA]</scope>
    <source>
        <strain evidence="7">ATCC 11550 / CBS 779.69 / DSM 880 / IAM 14645 / JCM 23072 / IMI 49137</strain>
    </source>
</reference>
<dbReference type="Pfam" id="PF06094">
    <property type="entry name" value="GGACT"/>
    <property type="match status" value="1"/>
</dbReference>
<dbReference type="CDD" id="cd06661">
    <property type="entry name" value="GGCT_like"/>
    <property type="match status" value="1"/>
</dbReference>
<proteinExistence type="predicted"/>
<dbReference type="InterPro" id="IPR009288">
    <property type="entry name" value="AIG2-like_dom"/>
</dbReference>
<comment type="caution">
    <text evidence="6">The sequence shown here is derived from an EMBL/GenBank/DDBJ whole genome shotgun (WGS) entry which is preliminary data.</text>
</comment>
<evidence type="ECO:0000256" key="1">
    <source>
        <dbReference type="ARBA" id="ARBA00012346"/>
    </source>
</evidence>